<dbReference type="PANTHER" id="PTHR12629">
    <property type="entry name" value="DIPHOSPHOINOSITOL POLYPHOSPHATE PHOSPHOHYDROLASE"/>
    <property type="match status" value="1"/>
</dbReference>
<evidence type="ECO:0000256" key="4">
    <source>
        <dbReference type="ARBA" id="ARBA00022842"/>
    </source>
</evidence>
<dbReference type="InterPro" id="IPR047198">
    <property type="entry name" value="DDP-like_NUDIX"/>
</dbReference>
<dbReference type="Proteomes" id="UP000005744">
    <property type="component" value="Unassembled WGS sequence"/>
</dbReference>
<protein>
    <submittedName>
        <fullName evidence="6">ADP-ribose pyrophosphatase</fullName>
    </submittedName>
</protein>
<reference evidence="6 7" key="1">
    <citation type="submission" date="2011-11" db="EMBL/GenBank/DDBJ databases">
        <title>Improved High-Quality Draft sequence of Beggiatoa alba B18lD.</title>
        <authorList>
            <consortium name="US DOE Joint Genome Institute"/>
            <person name="Lucas S."/>
            <person name="Han J."/>
            <person name="Lapidus A."/>
            <person name="Cheng J.-F."/>
            <person name="Goodwin L."/>
            <person name="Pitluck S."/>
            <person name="Peters L."/>
            <person name="Mikhailova N."/>
            <person name="Held B."/>
            <person name="Detter J.C."/>
            <person name="Han C."/>
            <person name="Tapia R."/>
            <person name="Land M."/>
            <person name="Hauser L."/>
            <person name="Kyrpides N."/>
            <person name="Ivanova N."/>
            <person name="Pagani I."/>
            <person name="Samuel K."/>
            <person name="Teske A."/>
            <person name="Mueller J."/>
            <person name="Woyke T."/>
        </authorList>
    </citation>
    <scope>NUCLEOTIDE SEQUENCE [LARGE SCALE GENOMIC DNA]</scope>
    <source>
        <strain evidence="6 7">B18LD</strain>
    </source>
</reference>
<dbReference type="AlphaFoldDB" id="I3CBK1"/>
<dbReference type="EMBL" id="JH600070">
    <property type="protein sequence ID" value="EIJ40994.1"/>
    <property type="molecule type" value="Genomic_DNA"/>
</dbReference>
<dbReference type="STRING" id="395493.BegalDRAFT_0068"/>
<dbReference type="Pfam" id="PF00293">
    <property type="entry name" value="NUDIX"/>
    <property type="match status" value="1"/>
</dbReference>
<dbReference type="GO" id="GO:0046872">
    <property type="term" value="F:metal ion binding"/>
    <property type="evidence" value="ECO:0007669"/>
    <property type="project" value="UniProtKB-KW"/>
</dbReference>
<dbReference type="PROSITE" id="PS51462">
    <property type="entry name" value="NUDIX"/>
    <property type="match status" value="1"/>
</dbReference>
<keyword evidence="3" id="KW-0378">Hydrolase</keyword>
<dbReference type="GO" id="GO:0016462">
    <property type="term" value="F:pyrophosphatase activity"/>
    <property type="evidence" value="ECO:0007669"/>
    <property type="project" value="InterPro"/>
</dbReference>
<keyword evidence="7" id="KW-1185">Reference proteome</keyword>
<evidence type="ECO:0000256" key="3">
    <source>
        <dbReference type="ARBA" id="ARBA00022801"/>
    </source>
</evidence>
<dbReference type="PANTHER" id="PTHR12629:SF0">
    <property type="entry name" value="DIPHOSPHOINOSITOL-POLYPHOSPHATE DIPHOSPHATASE"/>
    <property type="match status" value="1"/>
</dbReference>
<feature type="domain" description="Nudix hydrolase" evidence="5">
    <location>
        <begin position="5"/>
        <end position="133"/>
    </location>
</feature>
<keyword evidence="2" id="KW-0479">Metal-binding</keyword>
<dbReference type="SUPFAM" id="SSF55811">
    <property type="entry name" value="Nudix"/>
    <property type="match status" value="1"/>
</dbReference>
<organism evidence="6 7">
    <name type="scientific">Beggiatoa alba B18LD</name>
    <dbReference type="NCBI Taxonomy" id="395493"/>
    <lineage>
        <taxon>Bacteria</taxon>
        <taxon>Pseudomonadati</taxon>
        <taxon>Pseudomonadota</taxon>
        <taxon>Gammaproteobacteria</taxon>
        <taxon>Thiotrichales</taxon>
        <taxon>Thiotrichaceae</taxon>
        <taxon>Beggiatoa</taxon>
    </lineage>
</organism>
<gene>
    <name evidence="6" type="ORF">BegalDRAFT_0068</name>
</gene>
<dbReference type="InterPro" id="IPR000086">
    <property type="entry name" value="NUDIX_hydrolase_dom"/>
</dbReference>
<keyword evidence="4" id="KW-0460">Magnesium</keyword>
<dbReference type="GO" id="GO:0005737">
    <property type="term" value="C:cytoplasm"/>
    <property type="evidence" value="ECO:0007669"/>
    <property type="project" value="TreeGrafter"/>
</dbReference>
<evidence type="ECO:0000259" key="5">
    <source>
        <dbReference type="PROSITE" id="PS51462"/>
    </source>
</evidence>
<evidence type="ECO:0000313" key="7">
    <source>
        <dbReference type="Proteomes" id="UP000005744"/>
    </source>
</evidence>
<evidence type="ECO:0000256" key="1">
    <source>
        <dbReference type="ARBA" id="ARBA00001946"/>
    </source>
</evidence>
<sequence>MSRDSFYAQSGVIPFIRQAEEFRIVLITASNRRQRWIVPKGNVEKYLTPIESAAKEAREEAGVLGYIYPKQVGEYQYPKWGGICHVQLFLLEVEQLLTIWDEHKARSRRLVTLTEAYHLLDIPEVKNIVLQLPSLLADMITL</sequence>
<evidence type="ECO:0000313" key="6">
    <source>
        <dbReference type="EMBL" id="EIJ40994.1"/>
    </source>
</evidence>
<accession>I3CBK1</accession>
<dbReference type="CDD" id="cd04666">
    <property type="entry name" value="NUDIX_DIPP2_like_Nudt4"/>
    <property type="match status" value="1"/>
</dbReference>
<evidence type="ECO:0000256" key="2">
    <source>
        <dbReference type="ARBA" id="ARBA00022723"/>
    </source>
</evidence>
<dbReference type="InterPro" id="IPR015797">
    <property type="entry name" value="NUDIX_hydrolase-like_dom_sf"/>
</dbReference>
<proteinExistence type="predicted"/>
<dbReference type="HOGENOM" id="CLU_037162_8_1_6"/>
<dbReference type="Gene3D" id="3.90.79.10">
    <property type="entry name" value="Nucleoside Triphosphate Pyrophosphohydrolase"/>
    <property type="match status" value="1"/>
</dbReference>
<comment type="cofactor">
    <cofactor evidence="1">
        <name>Mg(2+)</name>
        <dbReference type="ChEBI" id="CHEBI:18420"/>
    </cofactor>
</comment>
<dbReference type="RefSeq" id="WP_002682516.1">
    <property type="nucleotide sequence ID" value="NZ_JH600070.1"/>
</dbReference>
<dbReference type="eggNOG" id="COG0494">
    <property type="taxonomic scope" value="Bacteria"/>
</dbReference>
<dbReference type="OrthoDB" id="9810154at2"/>
<name>I3CBK1_9GAMM</name>